<dbReference type="InterPro" id="IPR045540">
    <property type="entry name" value="YegS/DAGK_C"/>
</dbReference>
<keyword evidence="11" id="KW-1208">Phospholipid metabolism</keyword>
<evidence type="ECO:0000256" key="8">
    <source>
        <dbReference type="ARBA" id="ARBA00022842"/>
    </source>
</evidence>
<reference evidence="13 14" key="1">
    <citation type="journal article" date="2016" name="Nat. Commun.">
        <title>Thousands of microbial genomes shed light on interconnected biogeochemical processes in an aquifer system.</title>
        <authorList>
            <person name="Anantharaman K."/>
            <person name="Brown C.T."/>
            <person name="Hug L.A."/>
            <person name="Sharon I."/>
            <person name="Castelle C.J."/>
            <person name="Probst A.J."/>
            <person name="Thomas B.C."/>
            <person name="Singh A."/>
            <person name="Wilkins M.J."/>
            <person name="Karaoz U."/>
            <person name="Brodie E.L."/>
            <person name="Williams K.H."/>
            <person name="Hubbard S.S."/>
            <person name="Banfield J.F."/>
        </authorList>
    </citation>
    <scope>NUCLEOTIDE SEQUENCE [LARGE SCALE GENOMIC DNA]</scope>
</reference>
<dbReference type="Proteomes" id="UP000178880">
    <property type="component" value="Unassembled WGS sequence"/>
</dbReference>
<evidence type="ECO:0000313" key="14">
    <source>
        <dbReference type="Proteomes" id="UP000178880"/>
    </source>
</evidence>
<protein>
    <recommendedName>
        <fullName evidence="12">DAGKc domain-containing protein</fullName>
    </recommendedName>
</protein>
<evidence type="ECO:0000256" key="7">
    <source>
        <dbReference type="ARBA" id="ARBA00022840"/>
    </source>
</evidence>
<name>A0A1G2CFW3_9BACT</name>
<sequence length="292" mass="32095">MNRANILFVVNLAAGSGKHRRVERLIEAKLDKQKFNPSLAYTRTKNHATDLAKNAVANNFYAVVAVGGDGTVNEAGKALVGTKTALAFLPTGSGNGLARHLKIPMRLEKAMAVINSGRIAAIDTVNINGGIYIGMAGVGLDAHIGWKFSQSGKRGFWNYIKCFWRTYPTHKPDNYEIVADGNVITRKALLVSFANGSQYGNGATIAPEADLQDGLLDVCVLKDFRFYHLPHLTYKLFNKTLHTSKYLETFRAKEITIKQNDHSAHIDGEPIHLGKEISIRVDPLSLRVIVPQ</sequence>
<evidence type="ECO:0000256" key="11">
    <source>
        <dbReference type="ARBA" id="ARBA00023264"/>
    </source>
</evidence>
<dbReference type="InterPro" id="IPR017438">
    <property type="entry name" value="ATP-NAD_kinase_N"/>
</dbReference>
<dbReference type="GO" id="GO:0005524">
    <property type="term" value="F:ATP binding"/>
    <property type="evidence" value="ECO:0007669"/>
    <property type="project" value="UniProtKB-KW"/>
</dbReference>
<keyword evidence="10" id="KW-0594">Phospholipid biosynthesis</keyword>
<dbReference type="NCBIfam" id="TIGR00147">
    <property type="entry name" value="YegS/Rv2252/BmrU family lipid kinase"/>
    <property type="match status" value="1"/>
</dbReference>
<dbReference type="PANTHER" id="PTHR12358">
    <property type="entry name" value="SPHINGOSINE KINASE"/>
    <property type="match status" value="1"/>
</dbReference>
<keyword evidence="6" id="KW-0418">Kinase</keyword>
<dbReference type="SUPFAM" id="SSF111331">
    <property type="entry name" value="NAD kinase/diacylglycerol kinase-like"/>
    <property type="match status" value="1"/>
</dbReference>
<dbReference type="EMBL" id="MHLA01000014">
    <property type="protein sequence ID" value="OGY99629.1"/>
    <property type="molecule type" value="Genomic_DNA"/>
</dbReference>
<keyword evidence="8" id="KW-0460">Magnesium</keyword>
<evidence type="ECO:0000313" key="13">
    <source>
        <dbReference type="EMBL" id="OGY99629.1"/>
    </source>
</evidence>
<dbReference type="GO" id="GO:0008654">
    <property type="term" value="P:phospholipid biosynthetic process"/>
    <property type="evidence" value="ECO:0007669"/>
    <property type="project" value="UniProtKB-KW"/>
</dbReference>
<keyword evidence="7" id="KW-0067">ATP-binding</keyword>
<keyword evidence="2" id="KW-0444">Lipid biosynthesis</keyword>
<dbReference type="Gene3D" id="3.40.50.10330">
    <property type="entry name" value="Probable inorganic polyphosphate/atp-NAD kinase, domain 1"/>
    <property type="match status" value="1"/>
</dbReference>
<dbReference type="PANTHER" id="PTHR12358:SF106">
    <property type="entry name" value="LIPID KINASE YEGS"/>
    <property type="match status" value="1"/>
</dbReference>
<keyword evidence="4" id="KW-0479">Metal-binding</keyword>
<comment type="cofactor">
    <cofactor evidence="1">
        <name>Mg(2+)</name>
        <dbReference type="ChEBI" id="CHEBI:18420"/>
    </cofactor>
</comment>
<gene>
    <name evidence="13" type="ORF">A2945_03215</name>
</gene>
<keyword evidence="3" id="KW-0808">Transferase</keyword>
<evidence type="ECO:0000256" key="4">
    <source>
        <dbReference type="ARBA" id="ARBA00022723"/>
    </source>
</evidence>
<dbReference type="InterPro" id="IPR005218">
    <property type="entry name" value="Diacylglycerol/lipid_kinase"/>
</dbReference>
<evidence type="ECO:0000256" key="6">
    <source>
        <dbReference type="ARBA" id="ARBA00022777"/>
    </source>
</evidence>
<evidence type="ECO:0000256" key="5">
    <source>
        <dbReference type="ARBA" id="ARBA00022741"/>
    </source>
</evidence>
<dbReference type="GO" id="GO:0046872">
    <property type="term" value="F:metal ion binding"/>
    <property type="evidence" value="ECO:0007669"/>
    <property type="project" value="UniProtKB-KW"/>
</dbReference>
<evidence type="ECO:0000256" key="1">
    <source>
        <dbReference type="ARBA" id="ARBA00001946"/>
    </source>
</evidence>
<proteinExistence type="predicted"/>
<dbReference type="GO" id="GO:0016301">
    <property type="term" value="F:kinase activity"/>
    <property type="evidence" value="ECO:0007669"/>
    <property type="project" value="UniProtKB-KW"/>
</dbReference>
<dbReference type="GO" id="GO:0005886">
    <property type="term" value="C:plasma membrane"/>
    <property type="evidence" value="ECO:0007669"/>
    <property type="project" value="TreeGrafter"/>
</dbReference>
<feature type="domain" description="DAGKc" evidence="12">
    <location>
        <begin position="1"/>
        <end position="132"/>
    </location>
</feature>
<dbReference type="Pfam" id="PF19279">
    <property type="entry name" value="YegS_C"/>
    <property type="match status" value="1"/>
</dbReference>
<dbReference type="InterPro" id="IPR001206">
    <property type="entry name" value="Diacylglycerol_kinase_cat_dom"/>
</dbReference>
<evidence type="ECO:0000256" key="2">
    <source>
        <dbReference type="ARBA" id="ARBA00022516"/>
    </source>
</evidence>
<organism evidence="13 14">
    <name type="scientific">Candidatus Liptonbacteria bacterium RIFCSPLOWO2_01_FULL_52_25</name>
    <dbReference type="NCBI Taxonomy" id="1798650"/>
    <lineage>
        <taxon>Bacteria</taxon>
        <taxon>Candidatus Liptoniibacteriota</taxon>
    </lineage>
</organism>
<accession>A0A1G2CFW3</accession>
<dbReference type="SMART" id="SM00046">
    <property type="entry name" value="DAGKc"/>
    <property type="match status" value="1"/>
</dbReference>
<evidence type="ECO:0000259" key="12">
    <source>
        <dbReference type="PROSITE" id="PS50146"/>
    </source>
</evidence>
<evidence type="ECO:0000256" key="3">
    <source>
        <dbReference type="ARBA" id="ARBA00022679"/>
    </source>
</evidence>
<evidence type="ECO:0000256" key="10">
    <source>
        <dbReference type="ARBA" id="ARBA00023209"/>
    </source>
</evidence>
<dbReference type="Gene3D" id="2.60.200.40">
    <property type="match status" value="1"/>
</dbReference>
<keyword evidence="9" id="KW-0443">Lipid metabolism</keyword>
<comment type="caution">
    <text evidence="13">The sequence shown here is derived from an EMBL/GenBank/DDBJ whole genome shotgun (WGS) entry which is preliminary data.</text>
</comment>
<dbReference type="AlphaFoldDB" id="A0A1G2CFW3"/>
<evidence type="ECO:0000256" key="9">
    <source>
        <dbReference type="ARBA" id="ARBA00023098"/>
    </source>
</evidence>
<dbReference type="STRING" id="1798650.A2945_03215"/>
<keyword evidence="5" id="KW-0547">Nucleotide-binding</keyword>
<dbReference type="InterPro" id="IPR016064">
    <property type="entry name" value="NAD/diacylglycerol_kinase_sf"/>
</dbReference>
<dbReference type="PROSITE" id="PS50146">
    <property type="entry name" value="DAGK"/>
    <property type="match status" value="1"/>
</dbReference>
<dbReference type="Pfam" id="PF00781">
    <property type="entry name" value="DAGK_cat"/>
    <property type="match status" value="1"/>
</dbReference>
<dbReference type="InterPro" id="IPR050187">
    <property type="entry name" value="Lipid_Phosphate_FormReg"/>
</dbReference>